<dbReference type="Gene3D" id="1.10.1380.10">
    <property type="entry name" value="Neutral endopeptidase , domain2"/>
    <property type="match status" value="1"/>
</dbReference>
<dbReference type="Pfam" id="PF05649">
    <property type="entry name" value="Peptidase_M13_N"/>
    <property type="match status" value="1"/>
</dbReference>
<dbReference type="InterPro" id="IPR042089">
    <property type="entry name" value="Peptidase_M13_dom_2"/>
</dbReference>
<dbReference type="GO" id="GO:0005886">
    <property type="term" value="C:plasma membrane"/>
    <property type="evidence" value="ECO:0007669"/>
    <property type="project" value="TreeGrafter"/>
</dbReference>
<dbReference type="WBParaSite" id="nRc.2.0.1.t43052-RA">
    <property type="protein sequence ID" value="nRc.2.0.1.t43052-RA"/>
    <property type="gene ID" value="nRc.2.0.1.g43052"/>
</dbReference>
<dbReference type="Proteomes" id="UP000887565">
    <property type="component" value="Unplaced"/>
</dbReference>
<dbReference type="OMA" id="HENIKLH"/>
<evidence type="ECO:0000313" key="4">
    <source>
        <dbReference type="WBParaSite" id="nRc.2.0.1.t43052-RA"/>
    </source>
</evidence>
<keyword evidence="3" id="KW-1185">Reference proteome</keyword>
<dbReference type="GO" id="GO:0004222">
    <property type="term" value="F:metalloendopeptidase activity"/>
    <property type="evidence" value="ECO:0007669"/>
    <property type="project" value="InterPro"/>
</dbReference>
<accession>A0A915KVU2</accession>
<dbReference type="PANTHER" id="PTHR11733:SF167">
    <property type="entry name" value="FI17812P1-RELATED"/>
    <property type="match status" value="1"/>
</dbReference>
<evidence type="ECO:0000313" key="3">
    <source>
        <dbReference type="Proteomes" id="UP000887565"/>
    </source>
</evidence>
<reference evidence="4" key="1">
    <citation type="submission" date="2022-11" db="UniProtKB">
        <authorList>
            <consortium name="WormBaseParasite"/>
        </authorList>
    </citation>
    <scope>IDENTIFICATION</scope>
</reference>
<feature type="domain" description="Peptidase M13 N-terminal" evidence="2">
    <location>
        <begin position="18"/>
        <end position="235"/>
    </location>
</feature>
<organism evidence="3 4">
    <name type="scientific">Romanomermis culicivorax</name>
    <name type="common">Nematode worm</name>
    <dbReference type="NCBI Taxonomy" id="13658"/>
    <lineage>
        <taxon>Eukaryota</taxon>
        <taxon>Metazoa</taxon>
        <taxon>Ecdysozoa</taxon>
        <taxon>Nematoda</taxon>
        <taxon>Enoplea</taxon>
        <taxon>Dorylaimia</taxon>
        <taxon>Mermithida</taxon>
        <taxon>Mermithoidea</taxon>
        <taxon>Mermithidae</taxon>
        <taxon>Romanomermis</taxon>
    </lineage>
</organism>
<dbReference type="InterPro" id="IPR000718">
    <property type="entry name" value="Peptidase_M13"/>
</dbReference>
<evidence type="ECO:0000256" key="1">
    <source>
        <dbReference type="ARBA" id="ARBA00007357"/>
    </source>
</evidence>
<dbReference type="GO" id="GO:0016485">
    <property type="term" value="P:protein processing"/>
    <property type="evidence" value="ECO:0007669"/>
    <property type="project" value="TreeGrafter"/>
</dbReference>
<evidence type="ECO:0000259" key="2">
    <source>
        <dbReference type="Pfam" id="PF05649"/>
    </source>
</evidence>
<dbReference type="SUPFAM" id="SSF55486">
    <property type="entry name" value="Metalloproteases ('zincins'), catalytic domain"/>
    <property type="match status" value="1"/>
</dbReference>
<protein>
    <submittedName>
        <fullName evidence="4">Peptidase M13 N-terminal domain-containing protein</fullName>
    </submittedName>
</protein>
<dbReference type="PROSITE" id="PS51885">
    <property type="entry name" value="NEPRILYSIN"/>
    <property type="match status" value="1"/>
</dbReference>
<sequence length="375" mass="43248">MNNKVPMTYGTNRKLSLYQASYQDAIFKILKSLGQPPDDMKQQIRDTLLFEAHLVSKMEPPESPTTDVNVNFFSLSELSSKYSQIDWLNLVEEVFRGITIINPNEAIFYVPDQSYLAFMNDMIKQTDKKILANFQLLSFIKAYISYVLPLTNDVDYENRWVDCVEEARNFFPWTLSSEYVKTITGTRTKDEVELLVHNIGRALERKIKKFSWMNGPVIDRALYKIDGLSYRISYPEFIANHRQVASHENIKLHVNNGSYAEVVAQLAAQNVASSFGRIKKLNDLDQWNHDSYPVIPDISLDLKTNTIIMTAAALQEPIFSIRYPKYVLYSRAGYLIAKALWEAVSPAGKSLQRYTGFIEKSTDFHQYIYCLKKSF</sequence>
<dbReference type="PANTHER" id="PTHR11733">
    <property type="entry name" value="ZINC METALLOPROTEASE FAMILY M13 NEPRILYSIN-RELATED"/>
    <property type="match status" value="1"/>
</dbReference>
<dbReference type="Gene3D" id="3.40.390.10">
    <property type="entry name" value="Collagenase (Catalytic Domain)"/>
    <property type="match status" value="1"/>
</dbReference>
<name>A0A915KVU2_ROMCU</name>
<dbReference type="InterPro" id="IPR024079">
    <property type="entry name" value="MetalloPept_cat_dom_sf"/>
</dbReference>
<comment type="similarity">
    <text evidence="1">Belongs to the peptidase M13 family.</text>
</comment>
<dbReference type="InterPro" id="IPR008753">
    <property type="entry name" value="Peptidase_M13_N"/>
</dbReference>
<dbReference type="AlphaFoldDB" id="A0A915KVU2"/>
<proteinExistence type="inferred from homology"/>